<dbReference type="Proteomes" id="UP000807469">
    <property type="component" value="Unassembled WGS sequence"/>
</dbReference>
<dbReference type="SUPFAM" id="SSF81383">
    <property type="entry name" value="F-box domain"/>
    <property type="match status" value="1"/>
</dbReference>
<dbReference type="EMBL" id="MU155590">
    <property type="protein sequence ID" value="KAF9472019.1"/>
    <property type="molecule type" value="Genomic_DNA"/>
</dbReference>
<feature type="compositionally biased region" description="Polar residues" evidence="1">
    <location>
        <begin position="115"/>
        <end position="127"/>
    </location>
</feature>
<dbReference type="PROSITE" id="PS50181">
    <property type="entry name" value="FBOX"/>
    <property type="match status" value="1"/>
</dbReference>
<dbReference type="OrthoDB" id="2322499at2759"/>
<comment type="caution">
    <text evidence="3">The sequence shown here is derived from an EMBL/GenBank/DDBJ whole genome shotgun (WGS) entry which is preliminary data.</text>
</comment>
<reference evidence="3" key="1">
    <citation type="submission" date="2020-11" db="EMBL/GenBank/DDBJ databases">
        <authorList>
            <consortium name="DOE Joint Genome Institute"/>
            <person name="Ahrendt S."/>
            <person name="Riley R."/>
            <person name="Andreopoulos W."/>
            <person name="Labutti K."/>
            <person name="Pangilinan J."/>
            <person name="Ruiz-Duenas F.J."/>
            <person name="Barrasa J.M."/>
            <person name="Sanchez-Garcia M."/>
            <person name="Camarero S."/>
            <person name="Miyauchi S."/>
            <person name="Serrano A."/>
            <person name="Linde D."/>
            <person name="Babiker R."/>
            <person name="Drula E."/>
            <person name="Ayuso-Fernandez I."/>
            <person name="Pacheco R."/>
            <person name="Padilla G."/>
            <person name="Ferreira P."/>
            <person name="Barriuso J."/>
            <person name="Kellner H."/>
            <person name="Castanera R."/>
            <person name="Alfaro M."/>
            <person name="Ramirez L."/>
            <person name="Pisabarro A.G."/>
            <person name="Kuo A."/>
            <person name="Tritt A."/>
            <person name="Lipzen A."/>
            <person name="He G."/>
            <person name="Yan M."/>
            <person name="Ng V."/>
            <person name="Cullen D."/>
            <person name="Martin F."/>
            <person name="Rosso M.-N."/>
            <person name="Henrissat B."/>
            <person name="Hibbett D."/>
            <person name="Martinez A.T."/>
            <person name="Grigoriev I.V."/>
        </authorList>
    </citation>
    <scope>NUCLEOTIDE SEQUENCE</scope>
    <source>
        <strain evidence="3">CIRM-BRFM 674</strain>
    </source>
</reference>
<name>A0A9P5YNW0_9AGAR</name>
<gene>
    <name evidence="3" type="ORF">BDN70DRAFT_998375</name>
</gene>
<evidence type="ECO:0000259" key="2">
    <source>
        <dbReference type="PROSITE" id="PS50181"/>
    </source>
</evidence>
<protein>
    <recommendedName>
        <fullName evidence="2">F-box domain-containing protein</fullName>
    </recommendedName>
</protein>
<dbReference type="SMART" id="SM00256">
    <property type="entry name" value="FBOX"/>
    <property type="match status" value="1"/>
</dbReference>
<dbReference type="Pfam" id="PF00646">
    <property type="entry name" value="F-box"/>
    <property type="match status" value="1"/>
</dbReference>
<dbReference type="InterPro" id="IPR001810">
    <property type="entry name" value="F-box_dom"/>
</dbReference>
<evidence type="ECO:0000313" key="4">
    <source>
        <dbReference type="Proteomes" id="UP000807469"/>
    </source>
</evidence>
<proteinExistence type="predicted"/>
<sequence length="532" mass="58785">MSNSRTHRSAKAVALRKISEVLDNDLERYGSENDGGSTGTTTVSDSDSEEEYEGGYTCGAQLFTPRKTSVDNNSESDSEAYESEDRYSGISEEEEDFYREVKAPGRPPAKRTKLSAASTSRIGTNRSMTRKGRSRKTLSLLPTMPLDVLFEILSQLTPKDLINVSRTNKLFHDTLYSRGARMVWKEALRGHGVPACPRDLIEPRFANLLFGTTCEECGRPNVPKVDFYLRRLGGYAQGHSSNQCFWWSTEIQEVMHMFATAEDKKRRGVPGARAELKAFTRNRLARIEEIDSTTESLDTWFRNTALDRREENQEARDNRLEAIKVKFIELGYGRHHLGCLAYEKECTQKAALTDKRPGNVMSRPPTWARLPSSAARPARCALFPTPSIFPFRYPPAFLLPSSSLPPPPPPSHPLPHRRRRTSTPQLITAQLHRPLSIDKAAVAIAVTIAAAAAIATRRHRDSPPSHSPSPVVCAPTFSSPPTPPIIDSPCSPSCDSVIAAACRRCPISAALFHLPPAAFTLSPSTVGTSLAN</sequence>
<dbReference type="AlphaFoldDB" id="A0A9P5YNW0"/>
<evidence type="ECO:0000313" key="3">
    <source>
        <dbReference type="EMBL" id="KAF9472019.1"/>
    </source>
</evidence>
<dbReference type="InterPro" id="IPR036047">
    <property type="entry name" value="F-box-like_dom_sf"/>
</dbReference>
<feature type="domain" description="F-box" evidence="2">
    <location>
        <begin position="138"/>
        <end position="187"/>
    </location>
</feature>
<feature type="region of interest" description="Disordered" evidence="1">
    <location>
        <begin position="26"/>
        <end position="134"/>
    </location>
</feature>
<keyword evidence="4" id="KW-1185">Reference proteome</keyword>
<accession>A0A9P5YNW0</accession>
<organism evidence="3 4">
    <name type="scientific">Pholiota conissans</name>
    <dbReference type="NCBI Taxonomy" id="109636"/>
    <lineage>
        <taxon>Eukaryota</taxon>
        <taxon>Fungi</taxon>
        <taxon>Dikarya</taxon>
        <taxon>Basidiomycota</taxon>
        <taxon>Agaricomycotina</taxon>
        <taxon>Agaricomycetes</taxon>
        <taxon>Agaricomycetidae</taxon>
        <taxon>Agaricales</taxon>
        <taxon>Agaricineae</taxon>
        <taxon>Strophariaceae</taxon>
        <taxon>Pholiota</taxon>
    </lineage>
</organism>
<evidence type="ECO:0000256" key="1">
    <source>
        <dbReference type="SAM" id="MobiDB-lite"/>
    </source>
</evidence>
<dbReference type="CDD" id="cd09917">
    <property type="entry name" value="F-box_SF"/>
    <property type="match status" value="1"/>
</dbReference>